<evidence type="ECO:0000313" key="11">
    <source>
        <dbReference type="EMBL" id="PIT45357.1"/>
    </source>
</evidence>
<evidence type="ECO:0000259" key="10">
    <source>
        <dbReference type="PROSITE" id="PS50972"/>
    </source>
</evidence>
<dbReference type="Proteomes" id="UP000229970">
    <property type="component" value="Unassembled WGS sequence"/>
</dbReference>
<evidence type="ECO:0000256" key="4">
    <source>
        <dbReference type="ARBA" id="ARBA00012458"/>
    </source>
</evidence>
<evidence type="ECO:0000256" key="5">
    <source>
        <dbReference type="ARBA" id="ARBA00022679"/>
    </source>
</evidence>
<dbReference type="EMBL" id="MEIP01000025">
    <property type="protein sequence ID" value="PIT45357.1"/>
    <property type="molecule type" value="Genomic_DNA"/>
</dbReference>
<comment type="catalytic activity">
    <reaction evidence="1">
        <text>(7,8-dihydropterin-6-yl)methyl diphosphate + 4-aminobenzoate = 7,8-dihydropteroate + diphosphate</text>
        <dbReference type="Rhea" id="RHEA:19949"/>
        <dbReference type="ChEBI" id="CHEBI:17836"/>
        <dbReference type="ChEBI" id="CHEBI:17839"/>
        <dbReference type="ChEBI" id="CHEBI:33019"/>
        <dbReference type="ChEBI" id="CHEBI:72950"/>
        <dbReference type="EC" id="2.5.1.15"/>
    </reaction>
</comment>
<evidence type="ECO:0000313" key="12">
    <source>
        <dbReference type="Proteomes" id="UP000229970"/>
    </source>
</evidence>
<dbReference type="PROSITE" id="PS00792">
    <property type="entry name" value="DHPS_1"/>
    <property type="match status" value="1"/>
</dbReference>
<evidence type="ECO:0000256" key="9">
    <source>
        <dbReference type="RuleBase" id="RU361205"/>
    </source>
</evidence>
<dbReference type="SUPFAM" id="SSF51717">
    <property type="entry name" value="Dihydropteroate synthetase-like"/>
    <property type="match status" value="1"/>
</dbReference>
<dbReference type="UniPathway" id="UPA00077">
    <property type="reaction ID" value="UER00156"/>
</dbReference>
<evidence type="ECO:0000256" key="8">
    <source>
        <dbReference type="ARBA" id="ARBA00022909"/>
    </source>
</evidence>
<dbReference type="CDD" id="cd00739">
    <property type="entry name" value="DHPS"/>
    <property type="match status" value="1"/>
</dbReference>
<comment type="function">
    <text evidence="9">Catalyzes the condensation of para-aminobenzoate (pABA) with 6-hydroxymethyl-7,8-dihydropterin diphosphate (DHPt-PP) to form 7,8-dihydropteroate (H2Pte), the immediate precursor of folate derivatives.</text>
</comment>
<evidence type="ECO:0000256" key="1">
    <source>
        <dbReference type="ARBA" id="ARBA00000012"/>
    </source>
</evidence>
<dbReference type="InterPro" id="IPR000489">
    <property type="entry name" value="Pterin-binding_dom"/>
</dbReference>
<sequence>MMIDMDSSMPICWQCGRFQIDLAKPKIMGIVNLTPDSFSDGGRYNASLTVALNHAEQLLKDGADILDIGGESSRPGSAFVSPQEEWTRIEPVLRELITWNVPITVDTRRTWVMRQLLEQQLADGINDIQALEDADAVTLLAQHQDVGVCLVHMQGQPENMQHNPVYEDVVLEVGRYLQQRVRVCEQAGITRRRLMVDPGFGFGKTLEHNIALMQHFAAWQTLADCPALIGVSRKTMIGLLTAETDPKQRVAGSVVAAVAAVARGAAIVRVHDVRETRQGLQVWAALGTRVL</sequence>
<evidence type="ECO:0000256" key="6">
    <source>
        <dbReference type="ARBA" id="ARBA00022723"/>
    </source>
</evidence>
<comment type="similarity">
    <text evidence="9">Belongs to the DHPS family.</text>
</comment>
<gene>
    <name evidence="11" type="ORF">BHC46_09600</name>
</gene>
<dbReference type="GO" id="GO:0046656">
    <property type="term" value="P:folic acid biosynthetic process"/>
    <property type="evidence" value="ECO:0007669"/>
    <property type="project" value="UniProtKB-KW"/>
</dbReference>
<dbReference type="GO" id="GO:0005829">
    <property type="term" value="C:cytosol"/>
    <property type="evidence" value="ECO:0007669"/>
    <property type="project" value="TreeGrafter"/>
</dbReference>
<evidence type="ECO:0000256" key="3">
    <source>
        <dbReference type="ARBA" id="ARBA00004763"/>
    </source>
</evidence>
<dbReference type="GO" id="GO:0046654">
    <property type="term" value="P:tetrahydrofolate biosynthetic process"/>
    <property type="evidence" value="ECO:0007669"/>
    <property type="project" value="UniProtKB-UniPathway"/>
</dbReference>
<dbReference type="InterPro" id="IPR011005">
    <property type="entry name" value="Dihydropteroate_synth-like_sf"/>
</dbReference>
<dbReference type="Gene3D" id="3.20.20.20">
    <property type="entry name" value="Dihydropteroate synthase-like"/>
    <property type="match status" value="1"/>
</dbReference>
<dbReference type="PROSITE" id="PS00793">
    <property type="entry name" value="DHPS_2"/>
    <property type="match status" value="1"/>
</dbReference>
<keyword evidence="6 9" id="KW-0479">Metal-binding</keyword>
<evidence type="ECO:0000256" key="7">
    <source>
        <dbReference type="ARBA" id="ARBA00022842"/>
    </source>
</evidence>
<proteinExistence type="inferred from homology"/>
<organism evidence="11 12">
    <name type="scientific">Snodgrassella alvi</name>
    <dbReference type="NCBI Taxonomy" id="1196083"/>
    <lineage>
        <taxon>Bacteria</taxon>
        <taxon>Pseudomonadati</taxon>
        <taxon>Pseudomonadota</taxon>
        <taxon>Betaproteobacteria</taxon>
        <taxon>Neisseriales</taxon>
        <taxon>Neisseriaceae</taxon>
        <taxon>Snodgrassella</taxon>
    </lineage>
</organism>
<keyword evidence="8 9" id="KW-0289">Folate biosynthesis</keyword>
<dbReference type="GO" id="GO:0046872">
    <property type="term" value="F:metal ion binding"/>
    <property type="evidence" value="ECO:0007669"/>
    <property type="project" value="UniProtKB-KW"/>
</dbReference>
<dbReference type="InterPro" id="IPR045031">
    <property type="entry name" value="DHP_synth-like"/>
</dbReference>
<dbReference type="InterPro" id="IPR006390">
    <property type="entry name" value="DHP_synth_dom"/>
</dbReference>
<protein>
    <recommendedName>
        <fullName evidence="4 9">Dihydropteroate synthase</fullName>
        <shortName evidence="9">DHPS</shortName>
        <ecNumber evidence="4 9">2.5.1.15</ecNumber>
    </recommendedName>
    <alternativeName>
        <fullName evidence="9">Dihydropteroate pyrophosphorylase</fullName>
    </alternativeName>
</protein>
<dbReference type="PANTHER" id="PTHR20941:SF1">
    <property type="entry name" value="FOLIC ACID SYNTHESIS PROTEIN FOL1"/>
    <property type="match status" value="1"/>
</dbReference>
<accession>A0A2N9XDQ1</accession>
<dbReference type="AlphaFoldDB" id="A0A2N9XDQ1"/>
<comment type="cofactor">
    <cofactor evidence="2 9">
        <name>Mg(2+)</name>
        <dbReference type="ChEBI" id="CHEBI:18420"/>
    </cofactor>
</comment>
<dbReference type="PROSITE" id="PS50972">
    <property type="entry name" value="PTERIN_BINDING"/>
    <property type="match status" value="1"/>
</dbReference>
<feature type="domain" description="Pterin-binding" evidence="10">
    <location>
        <begin position="25"/>
        <end position="281"/>
    </location>
</feature>
<dbReference type="Pfam" id="PF00809">
    <property type="entry name" value="Pterin_bind"/>
    <property type="match status" value="1"/>
</dbReference>
<name>A0A2N9XDQ1_9NEIS</name>
<keyword evidence="5 9" id="KW-0808">Transferase</keyword>
<evidence type="ECO:0000256" key="2">
    <source>
        <dbReference type="ARBA" id="ARBA00001946"/>
    </source>
</evidence>
<keyword evidence="7 9" id="KW-0460">Magnesium</keyword>
<dbReference type="NCBIfam" id="TIGR01496">
    <property type="entry name" value="DHPS"/>
    <property type="match status" value="1"/>
</dbReference>
<reference evidence="11 12" key="1">
    <citation type="journal article" date="2017" name="MBio">
        <title>Type VI secretion-mediated competition in the bee gut microbiome.</title>
        <authorList>
            <person name="Steele M.I."/>
            <person name="Kwong W.K."/>
            <person name="Powell J.E."/>
            <person name="Whiteley M."/>
            <person name="Moran N.A."/>
        </authorList>
    </citation>
    <scope>NUCLEOTIDE SEQUENCE [LARGE SCALE GENOMIC DNA]</scope>
    <source>
        <strain evidence="11 12">Ruf1-X</strain>
    </source>
</reference>
<dbReference type="GO" id="GO:0004156">
    <property type="term" value="F:dihydropteroate synthase activity"/>
    <property type="evidence" value="ECO:0007669"/>
    <property type="project" value="UniProtKB-EC"/>
</dbReference>
<comment type="pathway">
    <text evidence="3 9">Cofactor biosynthesis; tetrahydrofolate biosynthesis; 7,8-dihydrofolate from 2-amino-4-hydroxy-6-hydroxymethyl-7,8-dihydropteridine diphosphate and 4-aminobenzoate: step 1/2.</text>
</comment>
<comment type="caution">
    <text evidence="11">The sequence shown here is derived from an EMBL/GenBank/DDBJ whole genome shotgun (WGS) entry which is preliminary data.</text>
</comment>
<dbReference type="PANTHER" id="PTHR20941">
    <property type="entry name" value="FOLATE SYNTHESIS PROTEINS"/>
    <property type="match status" value="1"/>
</dbReference>
<dbReference type="EC" id="2.5.1.15" evidence="4 9"/>